<dbReference type="AlphaFoldDB" id="A0AA41U433"/>
<evidence type="ECO:0000313" key="2">
    <source>
        <dbReference type="Proteomes" id="UP001165378"/>
    </source>
</evidence>
<name>A0AA41U433_9ACTN</name>
<proteinExistence type="predicted"/>
<sequence>MSGDAETAGRPWEPTPEEALEATAAVAELVVSVELIAGLLHHLGGKVVRWAKVPRPARLDVLKLREVIRFFREDRPYGSRIDHGVLLLSADGKGRIVCLQLFVDRDNQPCLDAEGTPHGRVMVVNKLDPELRDLAAGKELIVFE</sequence>
<organism evidence="1 2">
    <name type="scientific">Yinghuangia soli</name>
    <dbReference type="NCBI Taxonomy" id="2908204"/>
    <lineage>
        <taxon>Bacteria</taxon>
        <taxon>Bacillati</taxon>
        <taxon>Actinomycetota</taxon>
        <taxon>Actinomycetes</taxon>
        <taxon>Kitasatosporales</taxon>
        <taxon>Streptomycetaceae</taxon>
        <taxon>Yinghuangia</taxon>
    </lineage>
</organism>
<dbReference type="EMBL" id="JAKFHA010000007">
    <property type="protein sequence ID" value="MCF2528659.1"/>
    <property type="molecule type" value="Genomic_DNA"/>
</dbReference>
<dbReference type="RefSeq" id="WP_235052812.1">
    <property type="nucleotide sequence ID" value="NZ_JAKFHA010000007.1"/>
</dbReference>
<reference evidence="1" key="1">
    <citation type="submission" date="2022-01" db="EMBL/GenBank/DDBJ databases">
        <title>Genome-Based Taxonomic Classification of the Phylum Actinobacteria.</title>
        <authorList>
            <person name="Gao Y."/>
        </authorList>
    </citation>
    <scope>NUCLEOTIDE SEQUENCE</scope>
    <source>
        <strain evidence="1">KLBMP 8922</strain>
    </source>
</reference>
<gene>
    <name evidence="1" type="ORF">LZ495_15735</name>
</gene>
<comment type="caution">
    <text evidence="1">The sequence shown here is derived from an EMBL/GenBank/DDBJ whole genome shotgun (WGS) entry which is preliminary data.</text>
</comment>
<protein>
    <submittedName>
        <fullName evidence="1">Uncharacterized protein</fullName>
    </submittedName>
</protein>
<evidence type="ECO:0000313" key="1">
    <source>
        <dbReference type="EMBL" id="MCF2528659.1"/>
    </source>
</evidence>
<dbReference type="Proteomes" id="UP001165378">
    <property type="component" value="Unassembled WGS sequence"/>
</dbReference>
<accession>A0AA41U433</accession>
<keyword evidence="2" id="KW-1185">Reference proteome</keyword>